<organism evidence="11 12">
    <name type="scientific">Diploptera punctata</name>
    <name type="common">Pacific beetle cockroach</name>
    <dbReference type="NCBI Taxonomy" id="6984"/>
    <lineage>
        <taxon>Eukaryota</taxon>
        <taxon>Metazoa</taxon>
        <taxon>Ecdysozoa</taxon>
        <taxon>Arthropoda</taxon>
        <taxon>Hexapoda</taxon>
        <taxon>Insecta</taxon>
        <taxon>Pterygota</taxon>
        <taxon>Neoptera</taxon>
        <taxon>Polyneoptera</taxon>
        <taxon>Dictyoptera</taxon>
        <taxon>Blattodea</taxon>
        <taxon>Blaberoidea</taxon>
        <taxon>Blaberidae</taxon>
        <taxon>Diplopterinae</taxon>
        <taxon>Diploptera</taxon>
    </lineage>
</organism>
<dbReference type="PIRSF" id="PIRSF000654">
    <property type="entry name" value="Integrin-linked_kinase"/>
    <property type="match status" value="1"/>
</dbReference>
<reference evidence="11" key="2">
    <citation type="submission" date="2023-05" db="EMBL/GenBank/DDBJ databases">
        <authorList>
            <person name="Fouks B."/>
        </authorList>
    </citation>
    <scope>NUCLEOTIDE SEQUENCE</scope>
    <source>
        <strain evidence="11">Stay&amp;Tobe</strain>
        <tissue evidence="11">Testes</tissue>
    </source>
</reference>
<dbReference type="Gene3D" id="1.10.510.10">
    <property type="entry name" value="Transferase(Phosphotransferase) domain 1"/>
    <property type="match status" value="1"/>
</dbReference>
<protein>
    <recommendedName>
        <fullName evidence="2">non-specific serine/threonine protein kinase</fullName>
        <ecNumber evidence="2">2.7.11.1</ecNumber>
    </recommendedName>
</protein>
<dbReference type="GO" id="GO:0006950">
    <property type="term" value="P:response to stress"/>
    <property type="evidence" value="ECO:0007669"/>
    <property type="project" value="UniProtKB-ARBA"/>
</dbReference>
<dbReference type="InterPro" id="IPR008271">
    <property type="entry name" value="Ser/Thr_kinase_AS"/>
</dbReference>
<gene>
    <name evidence="11" type="ORF">L9F63_016678</name>
</gene>
<evidence type="ECO:0000256" key="5">
    <source>
        <dbReference type="ARBA" id="ARBA00022741"/>
    </source>
</evidence>
<dbReference type="PRINTS" id="PR00109">
    <property type="entry name" value="TYRKINASE"/>
</dbReference>
<keyword evidence="6" id="KW-0418">Kinase</keyword>
<dbReference type="InterPro" id="IPR011009">
    <property type="entry name" value="Kinase-like_dom_sf"/>
</dbReference>
<evidence type="ECO:0000256" key="3">
    <source>
        <dbReference type="ARBA" id="ARBA00022527"/>
    </source>
</evidence>
<dbReference type="InterPro" id="IPR001245">
    <property type="entry name" value="Ser-Thr/Tyr_kinase_cat_dom"/>
</dbReference>
<keyword evidence="7" id="KW-0067">ATP-binding</keyword>
<comment type="caution">
    <text evidence="11">The sequence shown here is derived from an EMBL/GenBank/DDBJ whole genome shotgun (WGS) entry which is preliminary data.</text>
</comment>
<evidence type="ECO:0000256" key="9">
    <source>
        <dbReference type="ARBA" id="ARBA00048679"/>
    </source>
</evidence>
<dbReference type="Pfam" id="PF00069">
    <property type="entry name" value="Pkinase"/>
    <property type="match status" value="1"/>
</dbReference>
<keyword evidence="4" id="KW-0808">Transferase</keyword>
<evidence type="ECO:0000256" key="6">
    <source>
        <dbReference type="ARBA" id="ARBA00022777"/>
    </source>
</evidence>
<evidence type="ECO:0000256" key="7">
    <source>
        <dbReference type="ARBA" id="ARBA00022840"/>
    </source>
</evidence>
<name>A0AAD8EHJ9_DIPPU</name>
<dbReference type="AlphaFoldDB" id="A0AAD8EHJ9"/>
<dbReference type="SMART" id="SM00220">
    <property type="entry name" value="S_TKc"/>
    <property type="match status" value="1"/>
</dbReference>
<dbReference type="Proteomes" id="UP001233999">
    <property type="component" value="Unassembled WGS sequence"/>
</dbReference>
<dbReference type="PANTHER" id="PTHR44899">
    <property type="entry name" value="CAMK FAMILY PROTEIN KINASE"/>
    <property type="match status" value="1"/>
</dbReference>
<dbReference type="PROSITE" id="PS00108">
    <property type="entry name" value="PROTEIN_KINASE_ST"/>
    <property type="match status" value="1"/>
</dbReference>
<dbReference type="SUPFAM" id="SSF56112">
    <property type="entry name" value="Protein kinase-like (PK-like)"/>
    <property type="match status" value="1"/>
</dbReference>
<feature type="domain" description="Protein kinase" evidence="10">
    <location>
        <begin position="1"/>
        <end position="206"/>
    </location>
</feature>
<dbReference type="GO" id="GO:0005524">
    <property type="term" value="F:ATP binding"/>
    <property type="evidence" value="ECO:0007669"/>
    <property type="project" value="UniProtKB-KW"/>
</dbReference>
<proteinExistence type="inferred from homology"/>
<evidence type="ECO:0000313" key="11">
    <source>
        <dbReference type="EMBL" id="KAJ9590189.1"/>
    </source>
</evidence>
<sequence length="230" mass="26071">MSQLKHPNIIRYYDWFVAEKYLCIVMEFASGGTLQEFIKKQQSQLLPEQEVVYMLSQLVHGLHYIHNQGMVHRDLKPSNILLQHVASDCVVKIADFGISKILETTCGLSVMGTACYLAPELCEGLPHDKTCDIWALGCILYEMMTLKKAFEGHTLGSTVRNILQCQLPTPNTTMYGTLLRNLLDRLLNVQPAQRPSTSMIMADPAVAETCYKLFVNLGRLRDDQHLSTYF</sequence>
<dbReference type="EMBL" id="JASPKZ010004547">
    <property type="protein sequence ID" value="KAJ9590189.1"/>
    <property type="molecule type" value="Genomic_DNA"/>
</dbReference>
<evidence type="ECO:0000256" key="4">
    <source>
        <dbReference type="ARBA" id="ARBA00022679"/>
    </source>
</evidence>
<dbReference type="InterPro" id="IPR051131">
    <property type="entry name" value="NEK_Ser/Thr_kinase_NIMA"/>
</dbReference>
<evidence type="ECO:0000313" key="12">
    <source>
        <dbReference type="Proteomes" id="UP001233999"/>
    </source>
</evidence>
<evidence type="ECO:0000256" key="2">
    <source>
        <dbReference type="ARBA" id="ARBA00012513"/>
    </source>
</evidence>
<dbReference type="GO" id="GO:0004674">
    <property type="term" value="F:protein serine/threonine kinase activity"/>
    <property type="evidence" value="ECO:0007669"/>
    <property type="project" value="UniProtKB-KW"/>
</dbReference>
<evidence type="ECO:0000259" key="10">
    <source>
        <dbReference type="PROSITE" id="PS50011"/>
    </source>
</evidence>
<reference evidence="11" key="1">
    <citation type="journal article" date="2023" name="IScience">
        <title>Live-bearing cockroach genome reveals convergent evolutionary mechanisms linked to viviparity in insects and beyond.</title>
        <authorList>
            <person name="Fouks B."/>
            <person name="Harrison M.C."/>
            <person name="Mikhailova A.A."/>
            <person name="Marchal E."/>
            <person name="English S."/>
            <person name="Carruthers M."/>
            <person name="Jennings E.C."/>
            <person name="Chiamaka E.L."/>
            <person name="Frigard R.A."/>
            <person name="Pippel M."/>
            <person name="Attardo G.M."/>
            <person name="Benoit J.B."/>
            <person name="Bornberg-Bauer E."/>
            <person name="Tobe S.S."/>
        </authorList>
    </citation>
    <scope>NUCLEOTIDE SEQUENCE</scope>
    <source>
        <strain evidence="11">Stay&amp;Tobe</strain>
    </source>
</reference>
<comment type="catalytic activity">
    <reaction evidence="9">
        <text>L-seryl-[protein] + ATP = O-phospho-L-seryl-[protein] + ADP + H(+)</text>
        <dbReference type="Rhea" id="RHEA:17989"/>
        <dbReference type="Rhea" id="RHEA-COMP:9863"/>
        <dbReference type="Rhea" id="RHEA-COMP:11604"/>
        <dbReference type="ChEBI" id="CHEBI:15378"/>
        <dbReference type="ChEBI" id="CHEBI:29999"/>
        <dbReference type="ChEBI" id="CHEBI:30616"/>
        <dbReference type="ChEBI" id="CHEBI:83421"/>
        <dbReference type="ChEBI" id="CHEBI:456216"/>
        <dbReference type="EC" id="2.7.11.1"/>
    </reaction>
</comment>
<dbReference type="PROSITE" id="PS50011">
    <property type="entry name" value="PROTEIN_KINASE_DOM"/>
    <property type="match status" value="1"/>
</dbReference>
<comment type="catalytic activity">
    <reaction evidence="8">
        <text>L-threonyl-[protein] + ATP = O-phospho-L-threonyl-[protein] + ADP + H(+)</text>
        <dbReference type="Rhea" id="RHEA:46608"/>
        <dbReference type="Rhea" id="RHEA-COMP:11060"/>
        <dbReference type="Rhea" id="RHEA-COMP:11605"/>
        <dbReference type="ChEBI" id="CHEBI:15378"/>
        <dbReference type="ChEBI" id="CHEBI:30013"/>
        <dbReference type="ChEBI" id="CHEBI:30616"/>
        <dbReference type="ChEBI" id="CHEBI:61977"/>
        <dbReference type="ChEBI" id="CHEBI:456216"/>
        <dbReference type="EC" id="2.7.11.1"/>
    </reaction>
</comment>
<comment type="similarity">
    <text evidence="1">Belongs to the protein kinase superfamily. NEK Ser/Thr protein kinase family. NIMA subfamily.</text>
</comment>
<keyword evidence="5" id="KW-0547">Nucleotide-binding</keyword>
<accession>A0AAD8EHJ9</accession>
<dbReference type="InterPro" id="IPR000719">
    <property type="entry name" value="Prot_kinase_dom"/>
</dbReference>
<keyword evidence="12" id="KW-1185">Reference proteome</keyword>
<evidence type="ECO:0000256" key="1">
    <source>
        <dbReference type="ARBA" id="ARBA00010886"/>
    </source>
</evidence>
<evidence type="ECO:0000256" key="8">
    <source>
        <dbReference type="ARBA" id="ARBA00047899"/>
    </source>
</evidence>
<dbReference type="EC" id="2.7.11.1" evidence="2"/>
<keyword evidence="3" id="KW-0723">Serine/threonine-protein kinase</keyword>
<dbReference type="PANTHER" id="PTHR44899:SF3">
    <property type="entry name" value="SERINE_THREONINE-PROTEIN KINASE NEK1"/>
    <property type="match status" value="1"/>
</dbReference>